<evidence type="ECO:0000256" key="1">
    <source>
        <dbReference type="SAM" id="MobiDB-lite"/>
    </source>
</evidence>
<dbReference type="InterPro" id="IPR032675">
    <property type="entry name" value="LRR_dom_sf"/>
</dbReference>
<dbReference type="EMBL" id="ML993595">
    <property type="protein sequence ID" value="KAF2166939.1"/>
    <property type="molecule type" value="Genomic_DNA"/>
</dbReference>
<dbReference type="Gene3D" id="3.80.10.10">
    <property type="entry name" value="Ribonuclease Inhibitor"/>
    <property type="match status" value="1"/>
</dbReference>
<dbReference type="Proteomes" id="UP000799537">
    <property type="component" value="Unassembled WGS sequence"/>
</dbReference>
<gene>
    <name evidence="2" type="ORF">M409DRAFT_54701</name>
</gene>
<dbReference type="GeneID" id="54566066"/>
<protein>
    <recommendedName>
        <fullName evidence="4">F-box domain-containing protein</fullName>
    </recommendedName>
</protein>
<organism evidence="2 3">
    <name type="scientific">Zasmidium cellare ATCC 36951</name>
    <dbReference type="NCBI Taxonomy" id="1080233"/>
    <lineage>
        <taxon>Eukaryota</taxon>
        <taxon>Fungi</taxon>
        <taxon>Dikarya</taxon>
        <taxon>Ascomycota</taxon>
        <taxon>Pezizomycotina</taxon>
        <taxon>Dothideomycetes</taxon>
        <taxon>Dothideomycetidae</taxon>
        <taxon>Mycosphaerellales</taxon>
        <taxon>Mycosphaerellaceae</taxon>
        <taxon>Zasmidium</taxon>
    </lineage>
</organism>
<accession>A0A6A6CMG8</accession>
<dbReference type="SUPFAM" id="SSF52047">
    <property type="entry name" value="RNI-like"/>
    <property type="match status" value="1"/>
</dbReference>
<evidence type="ECO:0000313" key="2">
    <source>
        <dbReference type="EMBL" id="KAF2166939.1"/>
    </source>
</evidence>
<proteinExistence type="predicted"/>
<dbReference type="RefSeq" id="XP_033667828.1">
    <property type="nucleotide sequence ID" value="XM_033812794.1"/>
</dbReference>
<feature type="region of interest" description="Disordered" evidence="1">
    <location>
        <begin position="1"/>
        <end position="63"/>
    </location>
</feature>
<evidence type="ECO:0008006" key="4">
    <source>
        <dbReference type="Google" id="ProtNLM"/>
    </source>
</evidence>
<evidence type="ECO:0000313" key="3">
    <source>
        <dbReference type="Proteomes" id="UP000799537"/>
    </source>
</evidence>
<keyword evidence="3" id="KW-1185">Reference proteome</keyword>
<sequence length="478" mass="53161">MPWMAQSSPRATSASSSSPPSHTSAVSPSTPATSPPAGPRPCSRSSLHAKPLKHIDLSPTIDRPRGWSFLPPGVMEFRERELQTRLRTMESLLVLENLVLASEGLAVGVAVEVVPTSSSPQVKRDKQLQPPNNNITTTIMTAGATSSSRQSHLQTFPNELIENIVEFIEDWGLDSLRSLRLVCRNVHPVATKFYAEQRFAKICLSATKSKVDAATDIFANPTLRQTVKHVELHFPGYHTLVSYLNALEDDVKHFRTEKETRSTGQPHRTALEVSEEAFNEWQAGFQATYDTDCEEVDLSQLLALFPNLGRLEFKKLNRANLSSKLPWLSLAAAITPAGTKLETLVFEDCEITADDIRHVLSIFDATTTLHIDGKYTIINDWASVICSILVHGKSLKCLHISKSLGPMVRLLSKDIDEETCREFQKLFRTFESYRITPRSVEASGELAVKYACEKVVRNLVGNEAFEDMLSKCKNGIEI</sequence>
<feature type="compositionally biased region" description="Low complexity" evidence="1">
    <location>
        <begin position="7"/>
        <end position="32"/>
    </location>
</feature>
<dbReference type="AlphaFoldDB" id="A0A6A6CMG8"/>
<reference evidence="2" key="1">
    <citation type="journal article" date="2020" name="Stud. Mycol.">
        <title>101 Dothideomycetes genomes: a test case for predicting lifestyles and emergence of pathogens.</title>
        <authorList>
            <person name="Haridas S."/>
            <person name="Albert R."/>
            <person name="Binder M."/>
            <person name="Bloem J."/>
            <person name="Labutti K."/>
            <person name="Salamov A."/>
            <person name="Andreopoulos B."/>
            <person name="Baker S."/>
            <person name="Barry K."/>
            <person name="Bills G."/>
            <person name="Bluhm B."/>
            <person name="Cannon C."/>
            <person name="Castanera R."/>
            <person name="Culley D."/>
            <person name="Daum C."/>
            <person name="Ezra D."/>
            <person name="Gonzalez J."/>
            <person name="Henrissat B."/>
            <person name="Kuo A."/>
            <person name="Liang C."/>
            <person name="Lipzen A."/>
            <person name="Lutzoni F."/>
            <person name="Magnuson J."/>
            <person name="Mondo S."/>
            <person name="Nolan M."/>
            <person name="Ohm R."/>
            <person name="Pangilinan J."/>
            <person name="Park H.-J."/>
            <person name="Ramirez L."/>
            <person name="Alfaro M."/>
            <person name="Sun H."/>
            <person name="Tritt A."/>
            <person name="Yoshinaga Y."/>
            <person name="Zwiers L.-H."/>
            <person name="Turgeon B."/>
            <person name="Goodwin S."/>
            <person name="Spatafora J."/>
            <person name="Crous P."/>
            <person name="Grigoriev I."/>
        </authorList>
    </citation>
    <scope>NUCLEOTIDE SEQUENCE</scope>
    <source>
        <strain evidence="2">ATCC 36951</strain>
    </source>
</reference>
<name>A0A6A6CMG8_ZASCE</name>